<dbReference type="PANTHER" id="PTHR30471:SF3">
    <property type="entry name" value="UPF0758 PROTEIN YEES-RELATED"/>
    <property type="match status" value="1"/>
</dbReference>
<keyword evidence="4" id="KW-0862">Zinc</keyword>
<name>A0ABU1RRB4_9GAMM</name>
<dbReference type="RefSeq" id="WP_310091970.1">
    <property type="nucleotide sequence ID" value="NZ_JAVDTT010000002.1"/>
</dbReference>
<dbReference type="PROSITE" id="PS50249">
    <property type="entry name" value="MPN"/>
    <property type="match status" value="1"/>
</dbReference>
<dbReference type="CDD" id="cd08071">
    <property type="entry name" value="MPN_DUF2466"/>
    <property type="match status" value="1"/>
</dbReference>
<dbReference type="InterPro" id="IPR025657">
    <property type="entry name" value="RadC_JAB"/>
</dbReference>
<gene>
    <name evidence="7" type="ORF">J2W94_001603</name>
</gene>
<dbReference type="Proteomes" id="UP001254759">
    <property type="component" value="Unassembled WGS sequence"/>
</dbReference>
<evidence type="ECO:0000256" key="3">
    <source>
        <dbReference type="ARBA" id="ARBA00022801"/>
    </source>
</evidence>
<keyword evidence="3" id="KW-0378">Hydrolase</keyword>
<reference evidence="7 8" key="1">
    <citation type="submission" date="2023-07" db="EMBL/GenBank/DDBJ databases">
        <title>Sorghum-associated microbial communities from plants grown in Nebraska, USA.</title>
        <authorList>
            <person name="Schachtman D."/>
        </authorList>
    </citation>
    <scope>NUCLEOTIDE SEQUENCE [LARGE SCALE GENOMIC DNA]</scope>
    <source>
        <strain evidence="7 8">BE107</strain>
    </source>
</reference>
<dbReference type="SUPFAM" id="SSF102712">
    <property type="entry name" value="JAB1/MPN domain"/>
    <property type="match status" value="1"/>
</dbReference>
<evidence type="ECO:0000256" key="5">
    <source>
        <dbReference type="ARBA" id="ARBA00023049"/>
    </source>
</evidence>
<feature type="domain" description="MPN" evidence="6">
    <location>
        <begin position="46"/>
        <end position="168"/>
    </location>
</feature>
<evidence type="ECO:0000313" key="8">
    <source>
        <dbReference type="Proteomes" id="UP001254759"/>
    </source>
</evidence>
<evidence type="ECO:0000313" key="7">
    <source>
        <dbReference type="EMBL" id="MDR6841318.1"/>
    </source>
</evidence>
<evidence type="ECO:0000256" key="1">
    <source>
        <dbReference type="ARBA" id="ARBA00022670"/>
    </source>
</evidence>
<evidence type="ECO:0000259" key="6">
    <source>
        <dbReference type="PROSITE" id="PS50249"/>
    </source>
</evidence>
<keyword evidence="1" id="KW-0645">Protease</keyword>
<keyword evidence="5" id="KW-0482">Metalloprotease</keyword>
<proteinExistence type="predicted"/>
<dbReference type="NCBIfam" id="TIGR00608">
    <property type="entry name" value="radc"/>
    <property type="match status" value="1"/>
</dbReference>
<protein>
    <submittedName>
        <fullName evidence="7">DNA repair protein RadC</fullName>
    </submittedName>
</protein>
<dbReference type="InterPro" id="IPR001405">
    <property type="entry name" value="UPF0758"/>
</dbReference>
<keyword evidence="8" id="KW-1185">Reference proteome</keyword>
<dbReference type="PROSITE" id="PS01302">
    <property type="entry name" value="UPF0758"/>
    <property type="match status" value="1"/>
</dbReference>
<sequence>MMQFSSLIDSSLFLRDEQGQYLPATREQILEIARRVVDLQVRDGMLFSSPAVVKSFLGTKLAGYEREVFGMLSLDTRHRFLDFAELFHGTIDGAEVHPREVVKRALKVNAAAVIIAHNHPSGDAEPSAADRAVTARLKQALALVDVRLLDHFVVAGPNIMSLAERGWV</sequence>
<dbReference type="InterPro" id="IPR020891">
    <property type="entry name" value="UPF0758_CS"/>
</dbReference>
<dbReference type="PANTHER" id="PTHR30471">
    <property type="entry name" value="DNA REPAIR PROTEIN RADC"/>
    <property type="match status" value="1"/>
</dbReference>
<organism evidence="7 8">
    <name type="scientific">Pseudoxanthomonas sacheonensis</name>
    <dbReference type="NCBI Taxonomy" id="443615"/>
    <lineage>
        <taxon>Bacteria</taxon>
        <taxon>Pseudomonadati</taxon>
        <taxon>Pseudomonadota</taxon>
        <taxon>Gammaproteobacteria</taxon>
        <taxon>Lysobacterales</taxon>
        <taxon>Lysobacteraceae</taxon>
        <taxon>Pseudoxanthomonas</taxon>
    </lineage>
</organism>
<dbReference type="InterPro" id="IPR037518">
    <property type="entry name" value="MPN"/>
</dbReference>
<dbReference type="Gene3D" id="3.40.140.10">
    <property type="entry name" value="Cytidine Deaminase, domain 2"/>
    <property type="match status" value="1"/>
</dbReference>
<keyword evidence="2" id="KW-0479">Metal-binding</keyword>
<evidence type="ECO:0000256" key="4">
    <source>
        <dbReference type="ARBA" id="ARBA00022833"/>
    </source>
</evidence>
<accession>A0ABU1RRB4</accession>
<evidence type="ECO:0000256" key="2">
    <source>
        <dbReference type="ARBA" id="ARBA00022723"/>
    </source>
</evidence>
<dbReference type="EMBL" id="JAVDTT010000002">
    <property type="protein sequence ID" value="MDR6841318.1"/>
    <property type="molecule type" value="Genomic_DNA"/>
</dbReference>
<comment type="caution">
    <text evidence="7">The sequence shown here is derived from an EMBL/GenBank/DDBJ whole genome shotgun (WGS) entry which is preliminary data.</text>
</comment>
<dbReference type="Pfam" id="PF04002">
    <property type="entry name" value="RadC"/>
    <property type="match status" value="1"/>
</dbReference>